<dbReference type="Gramene" id="ONK70640">
    <property type="protein sequence ID" value="ONK70640"/>
    <property type="gene ID" value="A4U43_C05F35840"/>
</dbReference>
<name>A0A5P1F2I4_ASPOF</name>
<organism evidence="2 3">
    <name type="scientific">Asparagus officinalis</name>
    <name type="common">Garden asparagus</name>
    <dbReference type="NCBI Taxonomy" id="4686"/>
    <lineage>
        <taxon>Eukaryota</taxon>
        <taxon>Viridiplantae</taxon>
        <taxon>Streptophyta</taxon>
        <taxon>Embryophyta</taxon>
        <taxon>Tracheophyta</taxon>
        <taxon>Spermatophyta</taxon>
        <taxon>Magnoliopsida</taxon>
        <taxon>Liliopsida</taxon>
        <taxon>Asparagales</taxon>
        <taxon>Asparagaceae</taxon>
        <taxon>Asparagoideae</taxon>
        <taxon>Asparagus</taxon>
    </lineage>
</organism>
<dbReference type="InterPro" id="IPR015943">
    <property type="entry name" value="WD40/YVTN_repeat-like_dom_sf"/>
</dbReference>
<evidence type="ECO:0000259" key="1">
    <source>
        <dbReference type="Pfam" id="PF23726"/>
    </source>
</evidence>
<feature type="domain" description="RSE1/DDB1/CPSF1 second beta-propeller" evidence="1">
    <location>
        <begin position="2"/>
        <end position="102"/>
    </location>
</feature>
<dbReference type="EMBL" id="CM007385">
    <property type="protein sequence ID" value="ONK70640.1"/>
    <property type="molecule type" value="Genomic_DNA"/>
</dbReference>
<gene>
    <name evidence="2" type="ORF">A4U43_C05F35840</name>
</gene>
<dbReference type="Pfam" id="PF23726">
    <property type="entry name" value="Beta-prop_RSE1_2nd"/>
    <property type="match status" value="1"/>
</dbReference>
<evidence type="ECO:0000313" key="2">
    <source>
        <dbReference type="EMBL" id="ONK70640.1"/>
    </source>
</evidence>
<reference evidence="3" key="1">
    <citation type="journal article" date="2017" name="Nat. Commun.">
        <title>The asparagus genome sheds light on the origin and evolution of a young Y chromosome.</title>
        <authorList>
            <person name="Harkess A."/>
            <person name="Zhou J."/>
            <person name="Xu C."/>
            <person name="Bowers J.E."/>
            <person name="Van der Hulst R."/>
            <person name="Ayyampalayam S."/>
            <person name="Mercati F."/>
            <person name="Riccardi P."/>
            <person name="McKain M.R."/>
            <person name="Kakrana A."/>
            <person name="Tang H."/>
            <person name="Ray J."/>
            <person name="Groenendijk J."/>
            <person name="Arikit S."/>
            <person name="Mathioni S.M."/>
            <person name="Nakano M."/>
            <person name="Shan H."/>
            <person name="Telgmann-Rauber A."/>
            <person name="Kanno A."/>
            <person name="Yue Z."/>
            <person name="Chen H."/>
            <person name="Li W."/>
            <person name="Chen Y."/>
            <person name="Xu X."/>
            <person name="Zhang Y."/>
            <person name="Luo S."/>
            <person name="Chen H."/>
            <person name="Gao J."/>
            <person name="Mao Z."/>
            <person name="Pires J.C."/>
            <person name="Luo M."/>
            <person name="Kudrna D."/>
            <person name="Wing R.A."/>
            <person name="Meyers B.C."/>
            <person name="Yi K."/>
            <person name="Kong H."/>
            <person name="Lavrijsen P."/>
            <person name="Sunseri F."/>
            <person name="Falavigna A."/>
            <person name="Ye Y."/>
            <person name="Leebens-Mack J.H."/>
            <person name="Chen G."/>
        </authorList>
    </citation>
    <scope>NUCLEOTIDE SEQUENCE [LARGE SCALE GENOMIC DNA]</scope>
    <source>
        <strain evidence="3">cv. DH0086</strain>
    </source>
</reference>
<dbReference type="AlphaFoldDB" id="A0A5P1F2I4"/>
<evidence type="ECO:0000313" key="3">
    <source>
        <dbReference type="Proteomes" id="UP000243459"/>
    </source>
</evidence>
<dbReference type="Proteomes" id="UP000243459">
    <property type="component" value="Chromosome 5"/>
</dbReference>
<keyword evidence="3" id="KW-1185">Reference proteome</keyword>
<protein>
    <recommendedName>
        <fullName evidence="1">RSE1/DDB1/CPSF1 second beta-propeller domain-containing protein</fullName>
    </recommendedName>
</protein>
<proteinExistence type="predicted"/>
<accession>A0A5P1F2I4</accession>
<dbReference type="Gene3D" id="2.130.10.10">
    <property type="entry name" value="YVTN repeat-like/Quinoprotein amine dehydrogenase"/>
    <property type="match status" value="1"/>
</dbReference>
<dbReference type="InterPro" id="IPR058543">
    <property type="entry name" value="Beta-prop_RSE1/DDB1/CPSF1_2nd"/>
</dbReference>
<sequence>MQVHPNGIRHIREDGRINEWKTPGKKTIATVGSNRPQVVIALSGGELIYFEMDMTGQLMEVEKHEMPGMWSAWTLHLFLKGSRGLVSLQFAPMTTLSAFCRWILTIVCRF</sequence>